<feature type="compositionally biased region" description="Polar residues" evidence="6">
    <location>
        <begin position="414"/>
        <end position="432"/>
    </location>
</feature>
<sequence length="1243" mass="142664">MSDAVVEKNTFEQLEKSIEKKIQKDTISNENKTLLKKENARKNDGNKVKAKTFSPNTSLDKVAQDIRNILGQLKVNESQKKKKSPIQLKVEQKEFFRAETARKMRAMKQNLARKKTPQNTRRNTSAVCFHKVSRNSIKIASSSKIRSKSLLKPGNLCTIHSNQLLKKIPITISEMNDFKHRVALSANAVSKHPVILKAPEKEKIEKEIKTLVEIASVKSEHTHKVPIIDVGSFINKSLELTTSNDFPGLKKIIEKKTKNLESETGSESEYSEKSIRRLKVEVKPKEKENPKENEATEKNNTIKEPKKDVQKKASLSRRNEDISKSKLASIQPVVQTLKTLPNSGYTNRAPARSSFIQSQSRTTGSLIMHQKSVPFKSTIQKSQVPQKIIPKTNSTLVSSNKPVVPRSKPPVAKQNLSEKPQSKVVNQTGSNINAKSNSALGATISVVKKSHTVHVENPVATLNKTSSSANNSYTSRYTGAFRRRDSVDSTQRRLMSAPTRTLSSISSRLLNGRKYNHFGMGASSHSYFDRKSSTLTANKRSADPIVQLRDEVNRCIRDKKTFTVRGNFPAVRRALLRRGWIEKYHTTNRERLQSEMNTLKNKSVNELVNMLHMKELNEICKKLIKSKLLGNHQVDLYWGPNFESFQINSDKVKLTKINKFRRDVFSYTSKQGLCDAAKNAHWFNFPGLAHIKHPRTYALAKNGETRDFIKDFRRTSAMSLLKWIIKNHQTKECKLISSSGKIPLEAFQFAANECYKMVIEATNQDIDQPLKEATDNEWKQFLEYYYKILHIGNHFKSGNLENVDTLVEKSTFLINKLVPHYPHIKMDGTMNIWILKPAAGSQGRGIHICRTLQYIMDTIQTNTHTHYIAQKYIERPLLIFNTKFDIRQWFLISSSQPLTIWMYKECYLRFSSQTYNLRKLHESIHLTNNSVQQRYKNTTHDITLPNYNMWDSNQFKNYLSNIGYPEIFRKTIYKGMRECIIGAVMIHQDKIDHRKNCFELYGADFMLTEDFQPWLIEINSSPALYASTPITSRMCPQVLEDTIKVVVDHASDPKAKTGNFELIYRQPQTHCNNNANMSNLKISGKPLPNNYFCLEEDKNAKRILPLSITENLELQRKLIKSEPEIVAKDVQETLENLLKFIQSEKKRRQNKKMETKGTDPIELLDAKIEEKRSSCTTTSLSLSSLKSQLDMLSAFGDISMSKEEENLIDHTLKMLKHKRTNEVVRYLFEIIERMICKTPQIET</sequence>
<dbReference type="GO" id="GO:0005524">
    <property type="term" value="F:ATP binding"/>
    <property type="evidence" value="ECO:0007669"/>
    <property type="project" value="UniProtKB-KW"/>
</dbReference>
<dbReference type="EMBL" id="JABFTP020000144">
    <property type="protein sequence ID" value="KAL3280886.1"/>
    <property type="molecule type" value="Genomic_DNA"/>
</dbReference>
<dbReference type="InterPro" id="IPR051437">
    <property type="entry name" value="TTLL_monoglycylase"/>
</dbReference>
<evidence type="ECO:0000256" key="2">
    <source>
        <dbReference type="ARBA" id="ARBA00022490"/>
    </source>
</evidence>
<feature type="compositionally biased region" description="Polar residues" evidence="6">
    <location>
        <begin position="377"/>
        <end position="401"/>
    </location>
</feature>
<proteinExistence type="predicted"/>
<gene>
    <name evidence="7" type="ORF">HHI36_004114</name>
</gene>
<accession>A0ABD2NR80</accession>
<dbReference type="GO" id="GO:0070735">
    <property type="term" value="F:protein-glycine ligase activity"/>
    <property type="evidence" value="ECO:0007669"/>
    <property type="project" value="UniProtKB-ARBA"/>
</dbReference>
<dbReference type="Proteomes" id="UP001516400">
    <property type="component" value="Unassembled WGS sequence"/>
</dbReference>
<keyword evidence="8" id="KW-1185">Reference proteome</keyword>
<evidence type="ECO:0000256" key="5">
    <source>
        <dbReference type="ARBA" id="ARBA00022840"/>
    </source>
</evidence>
<feature type="compositionally biased region" description="Polar residues" evidence="6">
    <location>
        <begin position="354"/>
        <end position="363"/>
    </location>
</feature>
<feature type="region of interest" description="Disordered" evidence="6">
    <location>
        <begin position="33"/>
        <end position="53"/>
    </location>
</feature>
<dbReference type="PANTHER" id="PTHR45870:SF2">
    <property type="entry name" value="TUBULIN MONOGLYCYLASE TTLL3"/>
    <property type="match status" value="1"/>
</dbReference>
<evidence type="ECO:0000313" key="8">
    <source>
        <dbReference type="Proteomes" id="UP001516400"/>
    </source>
</evidence>
<name>A0ABD2NR80_9CUCU</name>
<keyword evidence="3" id="KW-0436">Ligase</keyword>
<comment type="caution">
    <text evidence="7">The sequence shown here is derived from an EMBL/GenBank/DDBJ whole genome shotgun (WGS) entry which is preliminary data.</text>
</comment>
<protein>
    <recommendedName>
        <fullName evidence="9">Tubulin glycylase 3A</fullName>
    </recommendedName>
</protein>
<dbReference type="GO" id="GO:0005737">
    <property type="term" value="C:cytoplasm"/>
    <property type="evidence" value="ECO:0007669"/>
    <property type="project" value="UniProtKB-SubCell"/>
</dbReference>
<dbReference type="PROSITE" id="PS51221">
    <property type="entry name" value="TTL"/>
    <property type="match status" value="1"/>
</dbReference>
<evidence type="ECO:0000256" key="3">
    <source>
        <dbReference type="ARBA" id="ARBA00022598"/>
    </source>
</evidence>
<organism evidence="7 8">
    <name type="scientific">Cryptolaemus montrouzieri</name>
    <dbReference type="NCBI Taxonomy" id="559131"/>
    <lineage>
        <taxon>Eukaryota</taxon>
        <taxon>Metazoa</taxon>
        <taxon>Ecdysozoa</taxon>
        <taxon>Arthropoda</taxon>
        <taxon>Hexapoda</taxon>
        <taxon>Insecta</taxon>
        <taxon>Pterygota</taxon>
        <taxon>Neoptera</taxon>
        <taxon>Endopterygota</taxon>
        <taxon>Coleoptera</taxon>
        <taxon>Polyphaga</taxon>
        <taxon>Cucujiformia</taxon>
        <taxon>Coccinelloidea</taxon>
        <taxon>Coccinellidae</taxon>
        <taxon>Scymninae</taxon>
        <taxon>Scymnini</taxon>
        <taxon>Cryptolaemus</taxon>
    </lineage>
</organism>
<dbReference type="SUPFAM" id="SSF56059">
    <property type="entry name" value="Glutathione synthetase ATP-binding domain-like"/>
    <property type="match status" value="1"/>
</dbReference>
<reference evidence="7 8" key="1">
    <citation type="journal article" date="2021" name="BMC Biol.">
        <title>Horizontally acquired antibacterial genes associated with adaptive radiation of ladybird beetles.</title>
        <authorList>
            <person name="Li H.S."/>
            <person name="Tang X.F."/>
            <person name="Huang Y.H."/>
            <person name="Xu Z.Y."/>
            <person name="Chen M.L."/>
            <person name="Du X.Y."/>
            <person name="Qiu B.Y."/>
            <person name="Chen P.T."/>
            <person name="Zhang W."/>
            <person name="Slipinski A."/>
            <person name="Escalona H.E."/>
            <person name="Waterhouse R.M."/>
            <person name="Zwick A."/>
            <person name="Pang H."/>
        </authorList>
    </citation>
    <scope>NUCLEOTIDE SEQUENCE [LARGE SCALE GENOMIC DNA]</scope>
    <source>
        <strain evidence="7">SYSU2018</strain>
    </source>
</reference>
<dbReference type="InterPro" id="IPR004344">
    <property type="entry name" value="TTL/TTLL_fam"/>
</dbReference>
<dbReference type="Gene3D" id="3.30.470.20">
    <property type="entry name" value="ATP-grasp fold, B domain"/>
    <property type="match status" value="1"/>
</dbReference>
<evidence type="ECO:0008006" key="9">
    <source>
        <dbReference type="Google" id="ProtNLM"/>
    </source>
</evidence>
<comment type="subcellular location">
    <subcellularLocation>
        <location evidence="1">Cytoplasm</location>
    </subcellularLocation>
</comment>
<feature type="region of interest" description="Disordered" evidence="6">
    <location>
        <begin position="377"/>
        <end position="432"/>
    </location>
</feature>
<feature type="region of interest" description="Disordered" evidence="6">
    <location>
        <begin position="281"/>
        <end position="326"/>
    </location>
</feature>
<keyword evidence="2" id="KW-0963">Cytoplasm</keyword>
<feature type="compositionally biased region" description="Basic and acidic residues" evidence="6">
    <location>
        <begin position="281"/>
        <end position="324"/>
    </location>
</feature>
<feature type="region of interest" description="Disordered" evidence="6">
    <location>
        <begin position="340"/>
        <end position="363"/>
    </location>
</feature>
<dbReference type="PANTHER" id="PTHR45870">
    <property type="entry name" value="TUBULIN MONOGLYCYLASE TTLL3"/>
    <property type="match status" value="1"/>
</dbReference>
<evidence type="ECO:0000313" key="7">
    <source>
        <dbReference type="EMBL" id="KAL3280886.1"/>
    </source>
</evidence>
<evidence type="ECO:0000256" key="6">
    <source>
        <dbReference type="SAM" id="MobiDB-lite"/>
    </source>
</evidence>
<keyword evidence="5" id="KW-0067">ATP-binding</keyword>
<feature type="compositionally biased region" description="Basic and acidic residues" evidence="6">
    <location>
        <begin position="33"/>
        <end position="47"/>
    </location>
</feature>
<evidence type="ECO:0000256" key="1">
    <source>
        <dbReference type="ARBA" id="ARBA00004496"/>
    </source>
</evidence>
<evidence type="ECO:0000256" key="4">
    <source>
        <dbReference type="ARBA" id="ARBA00022741"/>
    </source>
</evidence>
<keyword evidence="4" id="KW-0547">Nucleotide-binding</keyword>
<dbReference type="AlphaFoldDB" id="A0ABD2NR80"/>
<dbReference type="Pfam" id="PF03133">
    <property type="entry name" value="TTL"/>
    <property type="match status" value="1"/>
</dbReference>